<evidence type="ECO:0000256" key="1">
    <source>
        <dbReference type="SAM" id="MobiDB-lite"/>
    </source>
</evidence>
<feature type="transmembrane region" description="Helical" evidence="2">
    <location>
        <begin position="292"/>
        <end position="312"/>
    </location>
</feature>
<feature type="transmembrane region" description="Helical" evidence="2">
    <location>
        <begin position="217"/>
        <end position="237"/>
    </location>
</feature>
<dbReference type="Proteomes" id="UP000481153">
    <property type="component" value="Unassembled WGS sequence"/>
</dbReference>
<keyword evidence="2" id="KW-1133">Transmembrane helix</keyword>
<dbReference type="PANTHER" id="PTHR23028:SF53">
    <property type="entry name" value="ACYL_TRANSF_3 DOMAIN-CONTAINING PROTEIN"/>
    <property type="match status" value="1"/>
</dbReference>
<dbReference type="Pfam" id="PF01757">
    <property type="entry name" value="Acyl_transf_3"/>
    <property type="match status" value="1"/>
</dbReference>
<dbReference type="GO" id="GO:0000271">
    <property type="term" value="P:polysaccharide biosynthetic process"/>
    <property type="evidence" value="ECO:0007669"/>
    <property type="project" value="TreeGrafter"/>
</dbReference>
<dbReference type="InterPro" id="IPR043968">
    <property type="entry name" value="SGNH"/>
</dbReference>
<evidence type="ECO:0000259" key="3">
    <source>
        <dbReference type="Pfam" id="PF01757"/>
    </source>
</evidence>
<organism evidence="5 6">
    <name type="scientific">Aphanomyces euteiches</name>
    <dbReference type="NCBI Taxonomy" id="100861"/>
    <lineage>
        <taxon>Eukaryota</taxon>
        <taxon>Sar</taxon>
        <taxon>Stramenopiles</taxon>
        <taxon>Oomycota</taxon>
        <taxon>Saprolegniomycetes</taxon>
        <taxon>Saprolegniales</taxon>
        <taxon>Verrucalvaceae</taxon>
        <taxon>Aphanomyces</taxon>
    </lineage>
</organism>
<feature type="region of interest" description="Disordered" evidence="1">
    <location>
        <begin position="748"/>
        <end position="768"/>
    </location>
</feature>
<name>A0A6G0XG31_9STRA</name>
<evidence type="ECO:0000259" key="4">
    <source>
        <dbReference type="Pfam" id="PF19040"/>
    </source>
</evidence>
<feature type="transmembrane region" description="Helical" evidence="2">
    <location>
        <begin position="125"/>
        <end position="145"/>
    </location>
</feature>
<keyword evidence="2" id="KW-0812">Transmembrane</keyword>
<evidence type="ECO:0008006" key="7">
    <source>
        <dbReference type="Google" id="ProtNLM"/>
    </source>
</evidence>
<dbReference type="InterPro" id="IPR002656">
    <property type="entry name" value="Acyl_transf_3_dom"/>
</dbReference>
<feature type="compositionally biased region" description="Low complexity" evidence="1">
    <location>
        <begin position="748"/>
        <end position="758"/>
    </location>
</feature>
<feature type="transmembrane region" description="Helical" evidence="2">
    <location>
        <begin position="318"/>
        <end position="336"/>
    </location>
</feature>
<proteinExistence type="predicted"/>
<comment type="caution">
    <text evidence="5">The sequence shown here is derived from an EMBL/GenBank/DDBJ whole genome shotgun (WGS) entry which is preliminary data.</text>
</comment>
<feature type="domain" description="Acyltransferase 3" evidence="3">
    <location>
        <begin position="59"/>
        <end position="404"/>
    </location>
</feature>
<protein>
    <recommendedName>
        <fullName evidence="7">Acyltransferase 3 domain-containing protein</fullName>
    </recommendedName>
</protein>
<gene>
    <name evidence="5" type="ORF">Ae201684_005087</name>
</gene>
<evidence type="ECO:0000256" key="2">
    <source>
        <dbReference type="SAM" id="Phobius"/>
    </source>
</evidence>
<keyword evidence="2" id="KW-0472">Membrane</keyword>
<dbReference type="Pfam" id="PF19040">
    <property type="entry name" value="SGNH"/>
    <property type="match status" value="2"/>
</dbReference>
<dbReference type="GO" id="GO:0016747">
    <property type="term" value="F:acyltransferase activity, transferring groups other than amino-acyl groups"/>
    <property type="evidence" value="ECO:0007669"/>
    <property type="project" value="InterPro"/>
</dbReference>
<dbReference type="VEuPathDB" id="FungiDB:AeMF1_001058"/>
<feature type="transmembrane region" description="Helical" evidence="2">
    <location>
        <begin position="348"/>
        <end position="368"/>
    </location>
</feature>
<reference evidence="5 6" key="1">
    <citation type="submission" date="2019-07" db="EMBL/GenBank/DDBJ databases">
        <title>Genomics analysis of Aphanomyces spp. identifies a new class of oomycete effector associated with host adaptation.</title>
        <authorList>
            <person name="Gaulin E."/>
        </authorList>
    </citation>
    <scope>NUCLEOTIDE SEQUENCE [LARGE SCALE GENOMIC DNA]</scope>
    <source>
        <strain evidence="5 6">ATCC 201684</strain>
    </source>
</reference>
<feature type="transmembrane region" description="Helical" evidence="2">
    <location>
        <begin position="84"/>
        <end position="104"/>
    </location>
</feature>
<accession>A0A6G0XG31</accession>
<evidence type="ECO:0000313" key="5">
    <source>
        <dbReference type="EMBL" id="KAF0739160.1"/>
    </source>
</evidence>
<dbReference type="EMBL" id="VJMJ01000066">
    <property type="protein sequence ID" value="KAF0739160.1"/>
    <property type="molecule type" value="Genomic_DNA"/>
</dbReference>
<keyword evidence="6" id="KW-1185">Reference proteome</keyword>
<dbReference type="PANTHER" id="PTHR23028">
    <property type="entry name" value="ACETYLTRANSFERASE"/>
    <property type="match status" value="1"/>
</dbReference>
<evidence type="ECO:0000313" key="6">
    <source>
        <dbReference type="Proteomes" id="UP000481153"/>
    </source>
</evidence>
<sequence length="1042" mass="116674">MADDQVNILVVQEEPSEPLPTARPPDNETQEVIPTQDDTKANVLPVHLPESHAIPYRPDIDGLRMLAVVPVLLFHAYPERFPSGFIGVDIFFVISGYLISSILFKESAKRTFTYANFYSRRVRRIYPTLLLVLSATWWLGSLYLLSTKLQAMATTMFAGTMFSANIQVMLLERGYFDDDIKENPLLHLWSLGVEEQFYIFWPCLVALLTRLPVRSAIVAQCVVLAMSFGFNLALLGYNDSNKYSFYFPLCRFWQMGVGGLLAYMNHSRFSQEYTTLAPREETEEIQAKQSSFILGPSATSWFGLSWIVLAIACLDEQSAFPGFWALLPTLGAALLIHAGPTAWFNQRVLSNSWAVFIGKISYALYLWHWPLLVFAKLRYPNPDFRPSYMAPLMMLVLAFLLSLSSWIVPGLLGGMLSLSMLSAAVMISPDTFSYAQQALNGRGNMGPSSSFSKSTLELPAEEANMSRLGNVRNPTQEALEAAQRDWHPNVGLLPMPHNHSLGEANGLILNPGHEEKSLVVVLGDSHMEMLKPRFVRLCENTKPKDFPTIVFESMAYPPLVSCAWWTDILQVKIRGVRPHAVVYGINWLKYLRPSAVDSDPLHKTPSCCSDYGQDCLGQSRKDVQYILSRFEEDLSFLTMYGIKVFVNTICPEGPPYDPQRMANGTITSVNRTAFQEDHAWLLEQIERTIKAAKATVYDLSDNLCWDDDCHVVDSKGLPVRKDSNLLTSTFAANYLSVVDHIVAEATTSSNGTTASSEAPNSSRGPRIEEPTIPKIKAASSIWWPDQGYTQLTLDSNYASPLGTWRNTDAVMNLGQDKVVIAVGDSHSNQVKPRFLRLFNDRHGATNSSNFPTIVFKTLDGVPSLPCMNDYRPILDMIQRVRPNAKTRDELVGNPRCCLSGYRDQCEYQRPKDVRALVNQLQDDLAKLTALGIKVFVATLNPEGKQFDPKNMLNGDDVGDVRPVLRSEFREEHKELTGLIEAAVAGANATLIDYSDNYCWQDVCQVIDDHGRPIMKDNNHLTSTFAYEYLSVVDQVIDAAMAD</sequence>
<feature type="domain" description="SGNH" evidence="4">
    <location>
        <begin position="815"/>
        <end position="1025"/>
    </location>
</feature>
<dbReference type="InterPro" id="IPR050879">
    <property type="entry name" value="Acyltransferase_3"/>
</dbReference>
<dbReference type="GO" id="GO:0016020">
    <property type="term" value="C:membrane"/>
    <property type="evidence" value="ECO:0007669"/>
    <property type="project" value="TreeGrafter"/>
</dbReference>
<feature type="transmembrane region" description="Helical" evidence="2">
    <location>
        <begin position="388"/>
        <end position="412"/>
    </location>
</feature>
<dbReference type="AlphaFoldDB" id="A0A6G0XG31"/>
<feature type="domain" description="SGNH" evidence="4">
    <location>
        <begin position="515"/>
        <end position="726"/>
    </location>
</feature>